<name>A0A2T3ZRU5_TRIHA</name>
<evidence type="ECO:0000313" key="1">
    <source>
        <dbReference type="EMBL" id="PTB47502.1"/>
    </source>
</evidence>
<reference evidence="1 2" key="1">
    <citation type="submission" date="2016-07" db="EMBL/GenBank/DDBJ databases">
        <title>Multiple horizontal gene transfer events from other fungi enriched the ability of initially mycotrophic Trichoderma (Ascomycota) to feed on dead plant biomass.</title>
        <authorList>
            <consortium name="DOE Joint Genome Institute"/>
            <person name="Aerts A."/>
            <person name="Atanasova L."/>
            <person name="Chenthamara K."/>
            <person name="Zhang J."/>
            <person name="Grujic M."/>
            <person name="Henrissat B."/>
            <person name="Kuo A."/>
            <person name="Salamov A."/>
            <person name="Lipzen A."/>
            <person name="Labutti K."/>
            <person name="Barry K."/>
            <person name="Miao Y."/>
            <person name="Rahimi M.J."/>
            <person name="Shen Q."/>
            <person name="Grigoriev I.V."/>
            <person name="Kubicek C.P."/>
            <person name="Druzhinina I.S."/>
        </authorList>
    </citation>
    <scope>NUCLEOTIDE SEQUENCE [LARGE SCALE GENOMIC DNA]</scope>
    <source>
        <strain evidence="1 2">CBS 226.95</strain>
    </source>
</reference>
<protein>
    <submittedName>
        <fullName evidence="1">Uncharacterized protein</fullName>
    </submittedName>
</protein>
<proteinExistence type="predicted"/>
<organism evidence="1 2">
    <name type="scientific">Trichoderma harzianum CBS 226.95</name>
    <dbReference type="NCBI Taxonomy" id="983964"/>
    <lineage>
        <taxon>Eukaryota</taxon>
        <taxon>Fungi</taxon>
        <taxon>Dikarya</taxon>
        <taxon>Ascomycota</taxon>
        <taxon>Pezizomycotina</taxon>
        <taxon>Sordariomycetes</taxon>
        <taxon>Hypocreomycetidae</taxon>
        <taxon>Hypocreales</taxon>
        <taxon>Hypocreaceae</taxon>
        <taxon>Trichoderma</taxon>
    </lineage>
</organism>
<dbReference type="Proteomes" id="UP000241690">
    <property type="component" value="Unassembled WGS sequence"/>
</dbReference>
<dbReference type="STRING" id="983964.A0A2T3ZRU5"/>
<dbReference type="AlphaFoldDB" id="A0A2T3ZRU5"/>
<gene>
    <name evidence="1" type="ORF">M431DRAFT_102125</name>
</gene>
<evidence type="ECO:0000313" key="2">
    <source>
        <dbReference type="Proteomes" id="UP000241690"/>
    </source>
</evidence>
<keyword evidence="2" id="KW-1185">Reference proteome</keyword>
<dbReference type="EMBL" id="KZ679718">
    <property type="protein sequence ID" value="PTB47502.1"/>
    <property type="molecule type" value="Genomic_DNA"/>
</dbReference>
<dbReference type="GeneID" id="36619952"/>
<dbReference type="RefSeq" id="XP_024767179.1">
    <property type="nucleotide sequence ID" value="XM_024911393.1"/>
</dbReference>
<sequence length="176" mass="20215">MTLTVDTVEDVNIPSGTFWDKTLKPELLDVVEEKAPDPQFKPDDTRIIVSTSKRSQRDFHKRFSALHIDWNLVENKLQSWSHLGNNLTVEIWFIYKETQLDTTNKSGITGRGATNKQLAARDKLIAQQEASGVRPVWKDVYEIFECSSAVCPNRGFSCWRKPGNKKHYKLDSNTME</sequence>
<accession>A0A2T3ZRU5</accession>